<evidence type="ECO:0000256" key="6">
    <source>
        <dbReference type="HAMAP-Rule" id="MF_01844"/>
    </source>
</evidence>
<proteinExistence type="inferred from homology"/>
<feature type="transmembrane region" description="Helical" evidence="6">
    <location>
        <begin position="60"/>
        <end position="80"/>
    </location>
</feature>
<evidence type="ECO:0000256" key="1">
    <source>
        <dbReference type="ARBA" id="ARBA00004429"/>
    </source>
</evidence>
<feature type="transmembrane region" description="Helical" evidence="6">
    <location>
        <begin position="229"/>
        <end position="246"/>
    </location>
</feature>
<dbReference type="AlphaFoldDB" id="A0A8E0NBV3"/>
<keyword evidence="6" id="KW-0813">Transport</keyword>
<organism evidence="8 9">
    <name type="scientific">Brevundimonas abyssalis TAR-001</name>
    <dbReference type="NCBI Taxonomy" id="1391729"/>
    <lineage>
        <taxon>Bacteria</taxon>
        <taxon>Pseudomonadati</taxon>
        <taxon>Pseudomonadota</taxon>
        <taxon>Alphaproteobacteria</taxon>
        <taxon>Caulobacterales</taxon>
        <taxon>Caulobacteraceae</taxon>
        <taxon>Brevundimonas</taxon>
    </lineage>
</organism>
<protein>
    <recommendedName>
        <fullName evidence="6">Na(+)/H(+) antiporter NhaA</fullName>
    </recommendedName>
    <alternativeName>
        <fullName evidence="6">Sodium/proton antiporter NhaA</fullName>
    </alternativeName>
</protein>
<feature type="transmembrane region" description="Helical" evidence="6">
    <location>
        <begin position="291"/>
        <end position="319"/>
    </location>
</feature>
<dbReference type="PANTHER" id="PTHR30341:SF0">
    <property type="entry name" value="NA(+)_H(+) ANTIPORTER NHAA"/>
    <property type="match status" value="1"/>
</dbReference>
<evidence type="ECO:0000256" key="3">
    <source>
        <dbReference type="ARBA" id="ARBA00022692"/>
    </source>
</evidence>
<feature type="transmembrane region" description="Helical" evidence="6">
    <location>
        <begin position="206"/>
        <end position="223"/>
    </location>
</feature>
<keyword evidence="9" id="KW-1185">Reference proteome</keyword>
<feature type="transmembrane region" description="Helical" evidence="6">
    <location>
        <begin position="92"/>
        <end position="114"/>
    </location>
</feature>
<evidence type="ECO:0000313" key="9">
    <source>
        <dbReference type="Proteomes" id="UP000016569"/>
    </source>
</evidence>
<keyword evidence="2 6" id="KW-1003">Cell membrane</keyword>
<dbReference type="GO" id="GO:0005886">
    <property type="term" value="C:plasma membrane"/>
    <property type="evidence" value="ECO:0007669"/>
    <property type="project" value="UniProtKB-SubCell"/>
</dbReference>
<comment type="similarity">
    <text evidence="6">Belongs to the NhaA Na(+)/H(+) (TC 2.A.33) antiporter family.</text>
</comment>
<feature type="transmembrane region" description="Helical" evidence="6">
    <location>
        <begin position="126"/>
        <end position="146"/>
    </location>
</feature>
<keyword evidence="6" id="KW-0406">Ion transport</keyword>
<dbReference type="PANTHER" id="PTHR30341">
    <property type="entry name" value="SODIUM ION/PROTON ANTIPORTER NHAA-RELATED"/>
    <property type="match status" value="1"/>
</dbReference>
<evidence type="ECO:0000256" key="7">
    <source>
        <dbReference type="SAM" id="MobiDB-lite"/>
    </source>
</evidence>
<feature type="region of interest" description="Disordered" evidence="7">
    <location>
        <begin position="396"/>
        <end position="417"/>
    </location>
</feature>
<comment type="caution">
    <text evidence="8">The sequence shown here is derived from an EMBL/GenBank/DDBJ whole genome shotgun (WGS) entry which is preliminary data.</text>
</comment>
<name>A0A8E0NBV3_9CAUL</name>
<feature type="transmembrane region" description="Helical" evidence="6">
    <location>
        <begin position="365"/>
        <end position="385"/>
    </location>
</feature>
<dbReference type="InterPro" id="IPR004670">
    <property type="entry name" value="NhaA"/>
</dbReference>
<dbReference type="GO" id="GO:0006885">
    <property type="term" value="P:regulation of pH"/>
    <property type="evidence" value="ECO:0007669"/>
    <property type="project" value="UniProtKB-UniRule"/>
</dbReference>
<reference evidence="9" key="1">
    <citation type="journal article" date="2013" name="Genome Announc.">
        <title>Draft Genome Sequence of the Dimorphic Prosthecate Bacterium Brevundimonas abyssalis TAR-001T.</title>
        <authorList>
            <person name="Tsubouchi T."/>
            <person name="Nishi S."/>
            <person name="Usui K."/>
            <person name="Shimane Y."/>
            <person name="Takaki Y."/>
            <person name="Maruyama T."/>
            <person name="Hatada Y."/>
        </authorList>
    </citation>
    <scope>NUCLEOTIDE SEQUENCE [LARGE SCALE GENOMIC DNA]</scope>
    <source>
        <strain evidence="9">TAR-001</strain>
    </source>
</reference>
<dbReference type="EMBL" id="BATC01000029">
    <property type="protein sequence ID" value="GAD59492.1"/>
    <property type="molecule type" value="Genomic_DNA"/>
</dbReference>
<comment type="function">
    <text evidence="6">Na(+)/H(+) antiporter that extrudes sodium in exchange for external protons.</text>
</comment>
<dbReference type="InterPro" id="IPR023171">
    <property type="entry name" value="Na/H_antiporter_dom_sf"/>
</dbReference>
<keyword evidence="3 6" id="KW-0812">Transmembrane</keyword>
<dbReference type="NCBIfam" id="TIGR00773">
    <property type="entry name" value="NhaA"/>
    <property type="match status" value="1"/>
</dbReference>
<comment type="subcellular location">
    <subcellularLocation>
        <location evidence="1">Cell inner membrane</location>
        <topology evidence="1">Multi-pass membrane protein</topology>
    </subcellularLocation>
    <subcellularLocation>
        <location evidence="6">Cell membrane</location>
        <topology evidence="6">Multi-pass membrane protein</topology>
    </subcellularLocation>
</comment>
<feature type="compositionally biased region" description="Basic and acidic residues" evidence="7">
    <location>
        <begin position="396"/>
        <end position="406"/>
    </location>
</feature>
<accession>A0A8E0NBV3</accession>
<dbReference type="Gene3D" id="1.20.1530.10">
    <property type="entry name" value="Na+/H+ antiporter like domain"/>
    <property type="match status" value="1"/>
</dbReference>
<keyword evidence="5 6" id="KW-0472">Membrane</keyword>
<dbReference type="HAMAP" id="MF_01844">
    <property type="entry name" value="NhaA"/>
    <property type="match status" value="1"/>
</dbReference>
<sequence length="417" mass="43913">MARRITLEFLKTETTSGSVLGLAALAALIVANSPWAGEYFAALKSYLPVSIGDFTVRLTIADWIKEGLMALFFLIVGLEIKHEILKGELSDARKLAAPVLAAAGGMIAPAVVYLKIAEWTGGPTSGWAIPVATDIAFAVAIFALVARGLPASLRIFLLTLAIVDDLGAILIIGAFFSEGVQSVPLAWALGGLIGLGALARQGRLGVPLWTLGFLWVWYFSVQAQLSTSLAGVAFACIVPINARVEGRRSRLKSAMEVLHPWVAFGVLPLFAFAKAGFSFAGLSIDRLMSPVALGIAAGLFFGKQAGVMIATVFTVMTRLGKRPSNATWAEIYGVSLLCGVGFTMSLFIGVLAFPGAVDSPVQSEVKLGVLTGSLASAALGSVILARCSAYRRRREQEGRARSEAAKSPETLANIDLA</sequence>
<feature type="transmembrane region" description="Helical" evidence="6">
    <location>
        <begin position="331"/>
        <end position="353"/>
    </location>
</feature>
<dbReference type="Proteomes" id="UP000016569">
    <property type="component" value="Unassembled WGS sequence"/>
</dbReference>
<dbReference type="Pfam" id="PF06965">
    <property type="entry name" value="Na_H_antiport_1"/>
    <property type="match status" value="1"/>
</dbReference>
<feature type="transmembrane region" description="Helical" evidence="6">
    <location>
        <begin position="258"/>
        <end position="279"/>
    </location>
</feature>
<keyword evidence="6" id="KW-0050">Antiport</keyword>
<comment type="catalytic activity">
    <reaction evidence="6">
        <text>Na(+)(in) + 2 H(+)(out) = Na(+)(out) + 2 H(+)(in)</text>
        <dbReference type="Rhea" id="RHEA:29251"/>
        <dbReference type="ChEBI" id="CHEBI:15378"/>
        <dbReference type="ChEBI" id="CHEBI:29101"/>
    </reaction>
</comment>
<evidence type="ECO:0000256" key="5">
    <source>
        <dbReference type="ARBA" id="ARBA00023136"/>
    </source>
</evidence>
<dbReference type="GO" id="GO:0015385">
    <property type="term" value="F:sodium:proton antiporter activity"/>
    <property type="evidence" value="ECO:0007669"/>
    <property type="project" value="UniProtKB-UniRule"/>
</dbReference>
<keyword evidence="6" id="KW-0739">Sodium transport</keyword>
<evidence type="ECO:0000313" key="8">
    <source>
        <dbReference type="EMBL" id="GAD59492.1"/>
    </source>
</evidence>
<evidence type="ECO:0000256" key="4">
    <source>
        <dbReference type="ARBA" id="ARBA00022989"/>
    </source>
</evidence>
<feature type="transmembrane region" description="Helical" evidence="6">
    <location>
        <begin position="182"/>
        <end position="199"/>
    </location>
</feature>
<gene>
    <name evidence="6" type="primary">nhaA</name>
    <name evidence="8" type="ORF">MBEBAB_1742</name>
</gene>
<keyword evidence="6" id="KW-0915">Sodium</keyword>
<keyword evidence="4 6" id="KW-1133">Transmembrane helix</keyword>
<feature type="transmembrane region" description="Helical" evidence="6">
    <location>
        <begin position="153"/>
        <end position="176"/>
    </location>
</feature>
<evidence type="ECO:0000256" key="2">
    <source>
        <dbReference type="ARBA" id="ARBA00022475"/>
    </source>
</evidence>